<dbReference type="InterPro" id="IPR036390">
    <property type="entry name" value="WH_DNA-bd_sf"/>
</dbReference>
<dbReference type="AlphaFoldDB" id="A0A8J3INF4"/>
<dbReference type="PANTHER" id="PTHR34293">
    <property type="entry name" value="HTH-TYPE TRANSCRIPTIONAL REGULATOR TRMBL2"/>
    <property type="match status" value="1"/>
</dbReference>
<dbReference type="Proteomes" id="UP000597444">
    <property type="component" value="Unassembled WGS sequence"/>
</dbReference>
<evidence type="ECO:0000259" key="1">
    <source>
        <dbReference type="Pfam" id="PF01978"/>
    </source>
</evidence>
<evidence type="ECO:0000313" key="3">
    <source>
        <dbReference type="Proteomes" id="UP000597444"/>
    </source>
</evidence>
<dbReference type="SUPFAM" id="SSF46785">
    <property type="entry name" value="Winged helix' DNA-binding domain"/>
    <property type="match status" value="1"/>
</dbReference>
<dbReference type="Pfam" id="PF01978">
    <property type="entry name" value="TrmB"/>
    <property type="match status" value="1"/>
</dbReference>
<evidence type="ECO:0000313" key="2">
    <source>
        <dbReference type="EMBL" id="GHO95585.1"/>
    </source>
</evidence>
<proteinExistence type="predicted"/>
<dbReference type="InterPro" id="IPR002831">
    <property type="entry name" value="Tscrpt_reg_TrmB_N"/>
</dbReference>
<dbReference type="EMBL" id="BNJK01000001">
    <property type="protein sequence ID" value="GHO95585.1"/>
    <property type="molecule type" value="Genomic_DNA"/>
</dbReference>
<comment type="caution">
    <text evidence="2">The sequence shown here is derived from an EMBL/GenBank/DDBJ whole genome shotgun (WGS) entry which is preliminary data.</text>
</comment>
<dbReference type="PANTHER" id="PTHR34293:SF1">
    <property type="entry name" value="HTH-TYPE TRANSCRIPTIONAL REGULATOR TRMBL2"/>
    <property type="match status" value="1"/>
</dbReference>
<feature type="domain" description="Transcription regulator TrmB N-terminal" evidence="1">
    <location>
        <begin position="7"/>
        <end position="73"/>
    </location>
</feature>
<protein>
    <submittedName>
        <fullName evidence="2">TrmB family transcriptional regulator</fullName>
    </submittedName>
</protein>
<dbReference type="InterPro" id="IPR036388">
    <property type="entry name" value="WH-like_DNA-bd_sf"/>
</dbReference>
<name>A0A8J3INF4_9CHLR</name>
<keyword evidence="3" id="KW-1185">Reference proteome</keyword>
<organism evidence="2 3">
    <name type="scientific">Reticulibacter mediterranei</name>
    <dbReference type="NCBI Taxonomy" id="2778369"/>
    <lineage>
        <taxon>Bacteria</taxon>
        <taxon>Bacillati</taxon>
        <taxon>Chloroflexota</taxon>
        <taxon>Ktedonobacteria</taxon>
        <taxon>Ktedonobacterales</taxon>
        <taxon>Reticulibacteraceae</taxon>
        <taxon>Reticulibacter</taxon>
    </lineage>
</organism>
<reference evidence="2" key="1">
    <citation type="submission" date="2020-10" db="EMBL/GenBank/DDBJ databases">
        <title>Taxonomic study of unclassified bacteria belonging to the class Ktedonobacteria.</title>
        <authorList>
            <person name="Yabe S."/>
            <person name="Wang C.M."/>
            <person name="Zheng Y."/>
            <person name="Sakai Y."/>
            <person name="Cavaletti L."/>
            <person name="Monciardini P."/>
            <person name="Donadio S."/>
        </authorList>
    </citation>
    <scope>NUCLEOTIDE SEQUENCE</scope>
    <source>
        <strain evidence="2">ID150040</strain>
    </source>
</reference>
<accession>A0A8J3INF4</accession>
<dbReference type="Gene3D" id="3.30.870.10">
    <property type="entry name" value="Endonuclease Chain A"/>
    <property type="match status" value="1"/>
</dbReference>
<dbReference type="Gene3D" id="1.10.10.10">
    <property type="entry name" value="Winged helix-like DNA-binding domain superfamily/Winged helix DNA-binding domain"/>
    <property type="match status" value="1"/>
</dbReference>
<sequence>MTTVELLQQLGLNKYEAEAYYTLLSRGPLTGYEVGKYSQVPLSRSYEIMERLTEKGLALVQPGDPPRYSAQEPQQFLSHVRSTMEATLNALTTSIAALSRTDSSGEFWVVRGPQHVLARVQNMIEQAHTSITLAAPAHIQAELAHLLIAAQERGCVIHQYTRVEQSMQAAETILLLRDEQEALAGMLATSSQAVVSSNTALLAVFGGYFAHQRLMGFATPLPALPSAMPSHQDDWLAWEERKQRRLWKTNGGHRVA</sequence>
<gene>
    <name evidence="2" type="ORF">KSF_056330</name>
</gene>
<dbReference type="InterPro" id="IPR051797">
    <property type="entry name" value="TrmB-like"/>
</dbReference>
<dbReference type="RefSeq" id="WP_220206254.1">
    <property type="nucleotide sequence ID" value="NZ_BNJK01000001.1"/>
</dbReference>